<dbReference type="AlphaFoldDB" id="A0A5J5EYX5"/>
<protein>
    <submittedName>
        <fullName evidence="2">Uncharacterized protein</fullName>
    </submittedName>
</protein>
<feature type="compositionally biased region" description="Basic and acidic residues" evidence="1">
    <location>
        <begin position="53"/>
        <end position="75"/>
    </location>
</feature>
<feature type="region of interest" description="Disordered" evidence="1">
    <location>
        <begin position="1"/>
        <end position="136"/>
    </location>
</feature>
<sequence length="171" mass="18911">MRTHRNKKKPRDEEDSPSKNPKRVKREDDCPTKNPGRVKRECDLPTKTVKRGVHPEHRPACGHACESRLAKDNGYKRMPSSAAPAPPVHGGQLLHPRCHVAPAPPAPLNPQGSATRRCSRYQNPKRVHPEPRPGRKICGFWLSKDKGYKRTSCVADSGEPAVKPSVKGGSV</sequence>
<organism evidence="2 3">
    <name type="scientific">Sphaerosporella brunnea</name>
    <dbReference type="NCBI Taxonomy" id="1250544"/>
    <lineage>
        <taxon>Eukaryota</taxon>
        <taxon>Fungi</taxon>
        <taxon>Dikarya</taxon>
        <taxon>Ascomycota</taxon>
        <taxon>Pezizomycotina</taxon>
        <taxon>Pezizomycetes</taxon>
        <taxon>Pezizales</taxon>
        <taxon>Pyronemataceae</taxon>
        <taxon>Sphaerosporella</taxon>
    </lineage>
</organism>
<name>A0A5J5EYX5_9PEZI</name>
<accession>A0A5J5EYX5</accession>
<gene>
    <name evidence="2" type="ORF">FN846DRAFT_1021145</name>
</gene>
<reference evidence="2 3" key="1">
    <citation type="submission" date="2019-09" db="EMBL/GenBank/DDBJ databases">
        <title>Draft genome of the ectomycorrhizal ascomycete Sphaerosporella brunnea.</title>
        <authorList>
            <consortium name="DOE Joint Genome Institute"/>
            <person name="Benucci G.M."/>
            <person name="Marozzi G."/>
            <person name="Antonielli L."/>
            <person name="Sanchez S."/>
            <person name="Marco P."/>
            <person name="Wang X."/>
            <person name="Falini L.B."/>
            <person name="Barry K."/>
            <person name="Haridas S."/>
            <person name="Lipzen A."/>
            <person name="Labutti K."/>
            <person name="Grigoriev I.V."/>
            <person name="Murat C."/>
            <person name="Martin F."/>
            <person name="Albertini E."/>
            <person name="Donnini D."/>
            <person name="Bonito G."/>
        </authorList>
    </citation>
    <scope>NUCLEOTIDE SEQUENCE [LARGE SCALE GENOMIC DNA]</scope>
    <source>
        <strain evidence="2 3">Sb_GMNB300</strain>
    </source>
</reference>
<keyword evidence="3" id="KW-1185">Reference proteome</keyword>
<feature type="compositionally biased region" description="Basic residues" evidence="1">
    <location>
        <begin position="117"/>
        <end position="126"/>
    </location>
</feature>
<proteinExistence type="predicted"/>
<feature type="region of interest" description="Disordered" evidence="1">
    <location>
        <begin position="151"/>
        <end position="171"/>
    </location>
</feature>
<dbReference type="EMBL" id="VXIS01000073">
    <property type="protein sequence ID" value="KAA8908009.1"/>
    <property type="molecule type" value="Genomic_DNA"/>
</dbReference>
<comment type="caution">
    <text evidence="2">The sequence shown here is derived from an EMBL/GenBank/DDBJ whole genome shotgun (WGS) entry which is preliminary data.</text>
</comment>
<evidence type="ECO:0000313" key="2">
    <source>
        <dbReference type="EMBL" id="KAA8908009.1"/>
    </source>
</evidence>
<dbReference type="Proteomes" id="UP000326924">
    <property type="component" value="Unassembled WGS sequence"/>
</dbReference>
<evidence type="ECO:0000313" key="3">
    <source>
        <dbReference type="Proteomes" id="UP000326924"/>
    </source>
</evidence>
<dbReference type="InParanoid" id="A0A5J5EYX5"/>
<evidence type="ECO:0000256" key="1">
    <source>
        <dbReference type="SAM" id="MobiDB-lite"/>
    </source>
</evidence>